<feature type="region of interest" description="Disordered" evidence="12">
    <location>
        <begin position="962"/>
        <end position="991"/>
    </location>
</feature>
<dbReference type="PROSITE" id="PS50268">
    <property type="entry name" value="CADHERIN_2"/>
    <property type="match status" value="7"/>
</dbReference>
<dbReference type="GO" id="GO:0005509">
    <property type="term" value="F:calcium ion binding"/>
    <property type="evidence" value="ECO:0007669"/>
    <property type="project" value="UniProtKB-UniRule"/>
</dbReference>
<dbReference type="PRINTS" id="PR00205">
    <property type="entry name" value="CADHERIN"/>
</dbReference>
<dbReference type="InterPro" id="IPR013164">
    <property type="entry name" value="Cadherin_N"/>
</dbReference>
<keyword evidence="7" id="KW-0130">Cell adhesion</keyword>
<keyword evidence="2" id="KW-1003">Cell membrane</keyword>
<keyword evidence="5" id="KW-0677">Repeat</keyword>
<keyword evidence="3 13" id="KW-0812">Transmembrane</keyword>
<name>A0AAD9KUN4_RIDPI</name>
<feature type="signal peptide" evidence="14">
    <location>
        <begin position="1"/>
        <end position="21"/>
    </location>
</feature>
<dbReference type="InterPro" id="IPR020894">
    <property type="entry name" value="Cadherin_CS"/>
</dbReference>
<evidence type="ECO:0000256" key="2">
    <source>
        <dbReference type="ARBA" id="ARBA00022475"/>
    </source>
</evidence>
<dbReference type="GO" id="GO:0007156">
    <property type="term" value="P:homophilic cell adhesion via plasma membrane adhesion molecules"/>
    <property type="evidence" value="ECO:0007669"/>
    <property type="project" value="InterPro"/>
</dbReference>
<comment type="subcellular location">
    <subcellularLocation>
        <location evidence="1">Cell membrane</location>
        <topology evidence="1">Single-pass type I membrane protein</topology>
    </subcellularLocation>
</comment>
<evidence type="ECO:0000256" key="1">
    <source>
        <dbReference type="ARBA" id="ARBA00004251"/>
    </source>
</evidence>
<feature type="transmembrane region" description="Helical" evidence="13">
    <location>
        <begin position="794"/>
        <end position="816"/>
    </location>
</feature>
<accession>A0AAD9KUN4</accession>
<feature type="domain" description="Cadherin" evidence="15">
    <location>
        <begin position="351"/>
        <end position="452"/>
    </location>
</feature>
<dbReference type="FunFam" id="2.60.40.60:FF:000020">
    <property type="entry name" value="Dachsous cadherin-related 1b"/>
    <property type="match status" value="2"/>
</dbReference>
<organism evidence="16 17">
    <name type="scientific">Ridgeia piscesae</name>
    <name type="common">Tubeworm</name>
    <dbReference type="NCBI Taxonomy" id="27915"/>
    <lineage>
        <taxon>Eukaryota</taxon>
        <taxon>Metazoa</taxon>
        <taxon>Spiralia</taxon>
        <taxon>Lophotrochozoa</taxon>
        <taxon>Annelida</taxon>
        <taxon>Polychaeta</taxon>
        <taxon>Sedentaria</taxon>
        <taxon>Canalipalpata</taxon>
        <taxon>Sabellida</taxon>
        <taxon>Siboglinidae</taxon>
        <taxon>Ridgeia</taxon>
    </lineage>
</organism>
<evidence type="ECO:0000256" key="12">
    <source>
        <dbReference type="SAM" id="MobiDB-lite"/>
    </source>
</evidence>
<dbReference type="InterPro" id="IPR002126">
    <property type="entry name" value="Cadherin-like_dom"/>
</dbReference>
<keyword evidence="6 11" id="KW-0106">Calcium</keyword>
<dbReference type="FunFam" id="2.60.40.60:FF:000002">
    <property type="entry name" value="Protocadherin alpha 2"/>
    <property type="match status" value="1"/>
</dbReference>
<evidence type="ECO:0000256" key="8">
    <source>
        <dbReference type="ARBA" id="ARBA00022989"/>
    </source>
</evidence>
<reference evidence="16" key="1">
    <citation type="journal article" date="2023" name="Mol. Biol. Evol.">
        <title>Third-Generation Sequencing Reveals the Adaptive Role of the Epigenome in Three Deep-Sea Polychaetes.</title>
        <authorList>
            <person name="Perez M."/>
            <person name="Aroh O."/>
            <person name="Sun Y."/>
            <person name="Lan Y."/>
            <person name="Juniper S.K."/>
            <person name="Young C.R."/>
            <person name="Angers B."/>
            <person name="Qian P.Y."/>
        </authorList>
    </citation>
    <scope>NUCLEOTIDE SEQUENCE</scope>
    <source>
        <strain evidence="16">R07B-5</strain>
    </source>
</reference>
<dbReference type="EMBL" id="JAODUO010000576">
    <property type="protein sequence ID" value="KAK2177852.1"/>
    <property type="molecule type" value="Genomic_DNA"/>
</dbReference>
<evidence type="ECO:0000256" key="11">
    <source>
        <dbReference type="PROSITE-ProRule" id="PRU00043"/>
    </source>
</evidence>
<dbReference type="CDD" id="cd11304">
    <property type="entry name" value="Cadherin_repeat"/>
    <property type="match status" value="7"/>
</dbReference>
<feature type="domain" description="Cadherin" evidence="15">
    <location>
        <begin position="130"/>
        <end position="238"/>
    </location>
</feature>
<evidence type="ECO:0000256" key="10">
    <source>
        <dbReference type="ARBA" id="ARBA00023180"/>
    </source>
</evidence>
<evidence type="ECO:0000256" key="7">
    <source>
        <dbReference type="ARBA" id="ARBA00022889"/>
    </source>
</evidence>
<comment type="caution">
    <text evidence="16">The sequence shown here is derived from an EMBL/GenBank/DDBJ whole genome shotgun (WGS) entry which is preliminary data.</text>
</comment>
<keyword evidence="8 13" id="KW-1133">Transmembrane helix</keyword>
<evidence type="ECO:0000256" key="13">
    <source>
        <dbReference type="SAM" id="Phobius"/>
    </source>
</evidence>
<sequence>MAVTTFTLLCVIVLSVSLVTATEQLQVSYSIDEELQTNVVVGNVIVDAALDSKYERFRLLPGKYNRYFSVNASSGTLHTRETIDRETVCPHASVCRLLLDLAIVTPVELFQIIKISVTIVDKNDNAPQFPQQDVEFAVSENALPGMTFIIPNAEDLDSGIFAIQRYELSEQVANFDLQVTNGSAGVDLRLVLTGRLDRERQTSYGMTLVAYDGGMPARSGSLNIKITVLDANDNSPKFDHLLYEVSVAEDARPLTTIIKVHATDPDQGLNGQIVYSFTRRTQQSFGDIFAIGNTTGEIYIKKHLDYETEKFYQLLVTGTDLGASSIPVHVKVMVYVEDVNDHPPVISINALSATGRIELYENATNGTFVAHVSVEDPDANTNISCMVHSHYFMLLKLYPREYKIVTRSSFDREKRDQYTVTVECSDNGDPPLSSTQEVSVTILDRNDNAPVFAQSSYIVNVKENGSVGVALLVAQARDADSGSNADIVYTLAGEASNLLTIDPNTGVLKTNAVYDHEQTVKFVCDIIATDQGSPSKSAITSITVNIVDVNDEAPVFSRAGYTFGTFENQPARTDIGSVLAMDPDSAPYDEIVFSLQNTDGSMGAFQIDHHTGKISTTIVLDREKQSSHHMVVVATNVSPPRLSSSAQVIVYVADRNDNAPRIEFPNEENMTVQVSLYAPIGYTFCRILASDADLGENARLFYAITAGNKHSLFAMNVHTGDISISDDLGSASTDVHKLLVVVRDNGADPKSAITTLTIVVNQSAVFDNFHFDMSSPVYAANSGPVIQLGYHERIMVILAVVTAVIVVILITAIVLIKRRQTRFAKDTYQYTCQGDLYSTNSEVDRSTSYSDQEPHKNVNVSHQRDVEVTTMTESADTEKQDVLTCSEVVKAGYPLTPDHITLKDLQALGEDSPRGLRLHCCNAIVMHSRQSPPPHSPFLPPQLKNRKQVEVHQLLELLARDPDVDSASGCSAEVSNTDSGHGPSEEGDQRHSVTTFTDALPQHYRTFDAVRNSFKTTPPLPPHYCNVTSSPCVIVEQCPTNNTDRSRPFSDHVGNPVGCSNRPGVSNSRGQNCSCRSEHHMAPNHEHLNGSPYSNAVKTPNARSVQFRGYDVGCDVTNSESQMRTDDTDTNFTDDDSSSSTSGSYTVGVEGDDVLSTSVDV</sequence>
<evidence type="ECO:0000259" key="15">
    <source>
        <dbReference type="PROSITE" id="PS50268"/>
    </source>
</evidence>
<evidence type="ECO:0000256" key="4">
    <source>
        <dbReference type="ARBA" id="ARBA00022729"/>
    </source>
</evidence>
<dbReference type="InterPro" id="IPR050174">
    <property type="entry name" value="Protocadherin/Cadherin-CA"/>
</dbReference>
<proteinExistence type="predicted"/>
<feature type="domain" description="Cadherin" evidence="15">
    <location>
        <begin position="666"/>
        <end position="778"/>
    </location>
</feature>
<evidence type="ECO:0000256" key="14">
    <source>
        <dbReference type="SAM" id="SignalP"/>
    </source>
</evidence>
<gene>
    <name evidence="16" type="ORF">NP493_576g03024</name>
</gene>
<dbReference type="SMART" id="SM00112">
    <property type="entry name" value="CA"/>
    <property type="match status" value="7"/>
</dbReference>
<keyword evidence="4 14" id="KW-0732">Signal</keyword>
<feature type="chain" id="PRO_5042079655" description="Cadherin domain-containing protein" evidence="14">
    <location>
        <begin position="22"/>
        <end position="1161"/>
    </location>
</feature>
<dbReference type="AlphaFoldDB" id="A0AAD9KUN4"/>
<feature type="compositionally biased region" description="Acidic residues" evidence="12">
    <location>
        <begin position="1128"/>
        <end position="1137"/>
    </location>
</feature>
<dbReference type="PROSITE" id="PS00232">
    <property type="entry name" value="CADHERIN_1"/>
    <property type="match status" value="3"/>
</dbReference>
<dbReference type="PANTHER" id="PTHR24028">
    <property type="entry name" value="CADHERIN-87A"/>
    <property type="match status" value="1"/>
</dbReference>
<evidence type="ECO:0000256" key="3">
    <source>
        <dbReference type="ARBA" id="ARBA00022692"/>
    </source>
</evidence>
<evidence type="ECO:0000256" key="6">
    <source>
        <dbReference type="ARBA" id="ARBA00022837"/>
    </source>
</evidence>
<dbReference type="Pfam" id="PF00028">
    <property type="entry name" value="Cadherin"/>
    <property type="match status" value="6"/>
</dbReference>
<evidence type="ECO:0000256" key="9">
    <source>
        <dbReference type="ARBA" id="ARBA00023136"/>
    </source>
</evidence>
<dbReference type="FunFam" id="2.60.40.60:FF:000007">
    <property type="entry name" value="Protocadherin alpha 2"/>
    <property type="match status" value="1"/>
</dbReference>
<keyword evidence="10" id="KW-0325">Glycoprotein</keyword>
<feature type="domain" description="Cadherin" evidence="15">
    <location>
        <begin position="557"/>
        <end position="662"/>
    </location>
</feature>
<evidence type="ECO:0000256" key="5">
    <source>
        <dbReference type="ARBA" id="ARBA00022737"/>
    </source>
</evidence>
<dbReference type="FunFam" id="2.60.40.60:FF:000092">
    <property type="entry name" value="Protocadherin 8"/>
    <property type="match status" value="1"/>
</dbReference>
<evidence type="ECO:0000313" key="16">
    <source>
        <dbReference type="EMBL" id="KAK2177852.1"/>
    </source>
</evidence>
<dbReference type="SUPFAM" id="SSF49313">
    <property type="entry name" value="Cadherin-like"/>
    <property type="match status" value="7"/>
</dbReference>
<keyword evidence="17" id="KW-1185">Reference proteome</keyword>
<feature type="domain" description="Cadherin" evidence="15">
    <location>
        <begin position="239"/>
        <end position="346"/>
    </location>
</feature>
<feature type="region of interest" description="Disordered" evidence="12">
    <location>
        <begin position="1116"/>
        <end position="1161"/>
    </location>
</feature>
<dbReference type="FunFam" id="2.60.40.60:FF:000004">
    <property type="entry name" value="Protocadherin 1 gamma 2"/>
    <property type="match status" value="1"/>
</dbReference>
<protein>
    <recommendedName>
        <fullName evidence="15">Cadherin domain-containing protein</fullName>
    </recommendedName>
</protein>
<feature type="domain" description="Cadherin" evidence="15">
    <location>
        <begin position="23"/>
        <end position="129"/>
    </location>
</feature>
<dbReference type="Gene3D" id="2.60.40.60">
    <property type="entry name" value="Cadherins"/>
    <property type="match status" value="7"/>
</dbReference>
<dbReference type="Pfam" id="PF08266">
    <property type="entry name" value="Cadherin_2"/>
    <property type="match status" value="1"/>
</dbReference>
<keyword evidence="9 13" id="KW-0472">Membrane</keyword>
<evidence type="ECO:0000313" key="17">
    <source>
        <dbReference type="Proteomes" id="UP001209878"/>
    </source>
</evidence>
<dbReference type="InterPro" id="IPR015919">
    <property type="entry name" value="Cadherin-like_sf"/>
</dbReference>
<dbReference type="Proteomes" id="UP001209878">
    <property type="component" value="Unassembled WGS sequence"/>
</dbReference>
<dbReference type="PANTHER" id="PTHR24028:SF146">
    <property type="entry name" value="CADHERIN 96CB, ISOFORM D-RELATED"/>
    <property type="match status" value="1"/>
</dbReference>
<dbReference type="GO" id="GO:0005886">
    <property type="term" value="C:plasma membrane"/>
    <property type="evidence" value="ECO:0007669"/>
    <property type="project" value="UniProtKB-SubCell"/>
</dbReference>
<feature type="domain" description="Cadherin" evidence="15">
    <location>
        <begin position="453"/>
        <end position="556"/>
    </location>
</feature>